<gene>
    <name evidence="13" type="primary">gpsA</name>
    <name evidence="20" type="ORF">CXF42_04710</name>
</gene>
<dbReference type="PANTHER" id="PTHR11728:SF1">
    <property type="entry name" value="GLYCEROL-3-PHOSPHATE DEHYDROGENASE [NAD(+)] 2, CHLOROPLASTIC"/>
    <property type="match status" value="1"/>
</dbReference>
<accession>A0A3R8R5M4</accession>
<feature type="binding site" evidence="13">
    <location>
        <position position="244"/>
    </location>
    <ligand>
        <name>sn-glycerol 3-phosphate</name>
        <dbReference type="ChEBI" id="CHEBI:57597"/>
    </ligand>
</feature>
<dbReference type="FunFam" id="1.10.1040.10:FF:000001">
    <property type="entry name" value="Glycerol-3-phosphate dehydrogenase [NAD(P)+]"/>
    <property type="match status" value="1"/>
</dbReference>
<feature type="binding site" evidence="13">
    <location>
        <position position="254"/>
    </location>
    <ligand>
        <name>sn-glycerol 3-phosphate</name>
        <dbReference type="ChEBI" id="CHEBI:57597"/>
    </ligand>
</feature>
<feature type="binding site" evidence="13">
    <location>
        <position position="282"/>
    </location>
    <ligand>
        <name>NADPH</name>
        <dbReference type="ChEBI" id="CHEBI:57783"/>
    </ligand>
</feature>
<feature type="binding site" evidence="13">
    <location>
        <position position="12"/>
    </location>
    <ligand>
        <name>NADPH</name>
        <dbReference type="ChEBI" id="CHEBI:57783"/>
    </ligand>
</feature>
<feature type="binding site" evidence="13">
    <location>
        <position position="33"/>
    </location>
    <ligand>
        <name>NADPH</name>
        <dbReference type="ChEBI" id="CHEBI:57783"/>
    </ligand>
</feature>
<dbReference type="GO" id="GO:0006650">
    <property type="term" value="P:glycerophospholipid metabolic process"/>
    <property type="evidence" value="ECO:0007669"/>
    <property type="project" value="UniProtKB-UniRule"/>
</dbReference>
<keyword evidence="4 13" id="KW-0560">Oxidoreductase</keyword>
<comment type="caution">
    <text evidence="20">The sequence shown here is derived from an EMBL/GenBank/DDBJ whole genome shotgun (WGS) entry which is preliminary data.</text>
</comment>
<feature type="domain" description="Glycerol-3-phosphate dehydrogenase NAD-dependent C-terminal" evidence="19">
    <location>
        <begin position="180"/>
        <end position="321"/>
    </location>
</feature>
<dbReference type="PROSITE" id="PS00957">
    <property type="entry name" value="NAD_G3PDH"/>
    <property type="match status" value="1"/>
</dbReference>
<dbReference type="PIRSF" id="PIRSF000114">
    <property type="entry name" value="Glycerol-3-P_dh"/>
    <property type="match status" value="1"/>
</dbReference>
<dbReference type="EC" id="1.1.1.94" evidence="10 13"/>
<feature type="binding site" evidence="13">
    <location>
        <position position="191"/>
    </location>
    <ligand>
        <name>sn-glycerol 3-phosphate</name>
        <dbReference type="ChEBI" id="CHEBI:57597"/>
    </ligand>
</feature>
<feature type="binding site" evidence="16">
    <location>
        <position position="140"/>
    </location>
    <ligand>
        <name>NAD(+)</name>
        <dbReference type="ChEBI" id="CHEBI:57540"/>
    </ligand>
</feature>
<feature type="binding site" evidence="13">
    <location>
        <position position="106"/>
    </location>
    <ligand>
        <name>sn-glycerol 3-phosphate</name>
        <dbReference type="ChEBI" id="CHEBI:57597"/>
    </ligand>
</feature>
<evidence type="ECO:0000259" key="18">
    <source>
        <dbReference type="Pfam" id="PF01210"/>
    </source>
</evidence>
<evidence type="ECO:0000256" key="14">
    <source>
        <dbReference type="PIRSR" id="PIRSR000114-1"/>
    </source>
</evidence>
<feature type="binding site" evidence="13">
    <location>
        <position position="32"/>
    </location>
    <ligand>
        <name>NADPH</name>
        <dbReference type="ChEBI" id="CHEBI:57783"/>
    </ligand>
</feature>
<keyword evidence="5 13" id="KW-0520">NAD</keyword>
<comment type="caution">
    <text evidence="13">Lacks conserved residue(s) required for the propagation of feature annotation.</text>
</comment>
<evidence type="ECO:0000313" key="20">
    <source>
        <dbReference type="EMBL" id="RRQ04407.1"/>
    </source>
</evidence>
<feature type="binding site" evidence="13">
    <location>
        <position position="106"/>
    </location>
    <ligand>
        <name>NADPH</name>
        <dbReference type="ChEBI" id="CHEBI:57783"/>
    </ligand>
</feature>
<comment type="function">
    <text evidence="13">Catalyzes the reduction of the glycolytic intermediate dihydroxyacetone phosphate (DHAP) to sn-glycerol 3-phosphate (G3P), the key precursor for phospholipid synthesis.</text>
</comment>
<evidence type="ECO:0000256" key="16">
    <source>
        <dbReference type="PIRSR" id="PIRSR000114-3"/>
    </source>
</evidence>
<evidence type="ECO:0000256" key="11">
    <source>
        <dbReference type="ARBA" id="ARBA00069372"/>
    </source>
</evidence>
<proteinExistence type="inferred from homology"/>
<dbReference type="RefSeq" id="WP_125174166.1">
    <property type="nucleotide sequence ID" value="NZ_JBHYBM010000016.1"/>
</dbReference>
<dbReference type="SUPFAM" id="SSF48179">
    <property type="entry name" value="6-phosphogluconate dehydrogenase C-terminal domain-like"/>
    <property type="match status" value="1"/>
</dbReference>
<feature type="binding site" evidence="13">
    <location>
        <position position="49"/>
    </location>
    <ligand>
        <name>NADPH</name>
        <dbReference type="ChEBI" id="CHEBI:57783"/>
    </ligand>
</feature>
<feature type="binding site" evidence="13">
    <location>
        <position position="140"/>
    </location>
    <ligand>
        <name>NADPH</name>
        <dbReference type="ChEBI" id="CHEBI:57783"/>
    </ligand>
</feature>
<sequence length="332" mass="34716">MVTVAVMGAGSWGTTVAKVFGDAGNRVTLWARRPEVVEGIRRTRRNEGYLPDTVLPPSVEVTDDAEAAMGDASIVVLGVPSQSLRDNLARWRDHIPATASLVSLAKGIEHSTRMRMSEVISDVTGAAADRVAVLSGPNLAREVAAGQPTATVVACTDRDRAQHIQAALAAPYLRPYTNTDVVGCEIGGTCKNVIALAAGVIAGQGLGTNTLATLITRGLAETTRLGVELGAEPRTFSGLAGLGDLVATCNSPLSRNRTFGERLGRGESLDEARAATRGQVAEGVVSCLSVRDIAASRGVDMPITRAVVGVCHDGTPVDETVRTLMGRRRKAE</sequence>
<feature type="binding site" evidence="15">
    <location>
        <begin position="255"/>
        <end position="256"/>
    </location>
    <ligand>
        <name>substrate</name>
    </ligand>
</feature>
<comment type="similarity">
    <text evidence="1 13 17">Belongs to the NAD-dependent glycerol-3-phosphate dehydrogenase family.</text>
</comment>
<evidence type="ECO:0000256" key="6">
    <source>
        <dbReference type="ARBA" id="ARBA00023098"/>
    </source>
</evidence>
<comment type="subcellular location">
    <subcellularLocation>
        <location evidence="13">Cytoplasm</location>
    </subcellularLocation>
</comment>
<evidence type="ECO:0000256" key="4">
    <source>
        <dbReference type="ARBA" id="ARBA00023002"/>
    </source>
</evidence>
<comment type="catalytic activity">
    <reaction evidence="13">
        <text>sn-glycerol 3-phosphate + NAD(+) = dihydroxyacetone phosphate + NADH + H(+)</text>
        <dbReference type="Rhea" id="RHEA:11092"/>
        <dbReference type="ChEBI" id="CHEBI:15378"/>
        <dbReference type="ChEBI" id="CHEBI:57540"/>
        <dbReference type="ChEBI" id="CHEBI:57597"/>
        <dbReference type="ChEBI" id="CHEBI:57642"/>
        <dbReference type="ChEBI" id="CHEBI:57945"/>
        <dbReference type="EC" id="1.1.1.94"/>
    </reaction>
</comment>
<feature type="binding site" evidence="13">
    <location>
        <position position="280"/>
    </location>
    <ligand>
        <name>NADPH</name>
        <dbReference type="ChEBI" id="CHEBI:57783"/>
    </ligand>
</feature>
<dbReference type="PRINTS" id="PR00077">
    <property type="entry name" value="GPDHDRGNASE"/>
</dbReference>
<dbReference type="GO" id="GO:0141152">
    <property type="term" value="F:glycerol-3-phosphate dehydrogenase (NAD+) activity"/>
    <property type="evidence" value="ECO:0007669"/>
    <property type="project" value="RHEA"/>
</dbReference>
<reference evidence="20 21" key="1">
    <citation type="submission" date="2018-01" db="EMBL/GenBank/DDBJ databases">
        <title>Twenty Corynebacterium bovis Genomes.</title>
        <authorList>
            <person name="Gulvik C.A."/>
        </authorList>
    </citation>
    <scope>NUCLEOTIDE SEQUENCE [LARGE SCALE GENOMIC DNA]</scope>
    <source>
        <strain evidence="20 21">16-2004</strain>
    </source>
</reference>
<dbReference type="InterPro" id="IPR008927">
    <property type="entry name" value="6-PGluconate_DH-like_C_sf"/>
</dbReference>
<feature type="binding site" evidence="16">
    <location>
        <begin position="8"/>
        <end position="13"/>
    </location>
    <ligand>
        <name>NAD(+)</name>
        <dbReference type="ChEBI" id="CHEBI:57540"/>
    </ligand>
</feature>
<dbReference type="Gene3D" id="1.10.1040.10">
    <property type="entry name" value="N-(1-d-carboxylethyl)-l-norvaline Dehydrogenase, domain 2"/>
    <property type="match status" value="1"/>
</dbReference>
<dbReference type="NCBIfam" id="NF000942">
    <property type="entry name" value="PRK00094.1-4"/>
    <property type="match status" value="1"/>
</dbReference>
<name>A0A3R8R5M4_9CORY</name>
<dbReference type="GO" id="GO:0005829">
    <property type="term" value="C:cytosol"/>
    <property type="evidence" value="ECO:0007669"/>
    <property type="project" value="TreeGrafter"/>
</dbReference>
<protein>
    <recommendedName>
        <fullName evidence="11 13">Glycerol-3-phosphate dehydrogenase [NAD(P)+]</fullName>
        <ecNumber evidence="10 13">1.1.1.94</ecNumber>
    </recommendedName>
    <alternativeName>
        <fullName evidence="13">NAD(P)(+)-dependent glycerol-3-phosphate dehydrogenase</fullName>
    </alternativeName>
    <alternativeName>
        <fullName evidence="12 13">NAD(P)H-dependent dihydroxyacetone-phosphate reductase</fullName>
    </alternativeName>
</protein>
<evidence type="ECO:0000256" key="3">
    <source>
        <dbReference type="ARBA" id="ARBA00022857"/>
    </source>
</evidence>
<evidence type="ECO:0000256" key="17">
    <source>
        <dbReference type="RuleBase" id="RU000437"/>
    </source>
</evidence>
<dbReference type="InterPro" id="IPR013328">
    <property type="entry name" value="6PGD_dom2"/>
</dbReference>
<comment type="pathway">
    <text evidence="13">Membrane lipid metabolism; glycerophospholipid metabolism.</text>
</comment>
<feature type="active site" description="Proton acceptor" evidence="13 14">
    <location>
        <position position="191"/>
    </location>
</feature>
<evidence type="ECO:0000256" key="10">
    <source>
        <dbReference type="ARBA" id="ARBA00066687"/>
    </source>
</evidence>
<dbReference type="GO" id="GO:0051287">
    <property type="term" value="F:NAD binding"/>
    <property type="evidence" value="ECO:0007669"/>
    <property type="project" value="InterPro"/>
</dbReference>
<evidence type="ECO:0000256" key="5">
    <source>
        <dbReference type="ARBA" id="ARBA00023027"/>
    </source>
</evidence>
<dbReference type="Pfam" id="PF07479">
    <property type="entry name" value="NAD_Gly3P_dh_C"/>
    <property type="match status" value="1"/>
</dbReference>
<feature type="binding site" evidence="13">
    <location>
        <position position="11"/>
    </location>
    <ligand>
        <name>NADPH</name>
        <dbReference type="ChEBI" id="CHEBI:57783"/>
    </ligand>
</feature>
<evidence type="ECO:0000256" key="2">
    <source>
        <dbReference type="ARBA" id="ARBA00022516"/>
    </source>
</evidence>
<evidence type="ECO:0000256" key="12">
    <source>
        <dbReference type="ARBA" id="ARBA00080511"/>
    </source>
</evidence>
<feature type="binding site" evidence="13">
    <location>
        <position position="255"/>
    </location>
    <ligand>
        <name>sn-glycerol 3-phosphate</name>
        <dbReference type="ChEBI" id="CHEBI:57597"/>
    </ligand>
</feature>
<keyword evidence="7 13" id="KW-0594">Phospholipid biosynthesis</keyword>
<dbReference type="GO" id="GO:0005975">
    <property type="term" value="P:carbohydrate metabolic process"/>
    <property type="evidence" value="ECO:0007669"/>
    <property type="project" value="InterPro"/>
</dbReference>
<evidence type="ECO:0000256" key="1">
    <source>
        <dbReference type="ARBA" id="ARBA00011009"/>
    </source>
</evidence>
<dbReference type="InterPro" id="IPR011128">
    <property type="entry name" value="G3P_DH_NAD-dep_N"/>
</dbReference>
<dbReference type="FunFam" id="3.40.50.720:FF:000019">
    <property type="entry name" value="Glycerol-3-phosphate dehydrogenase [NAD(P)+]"/>
    <property type="match status" value="1"/>
</dbReference>
<dbReference type="SUPFAM" id="SSF51735">
    <property type="entry name" value="NAD(P)-binding Rossmann-fold domains"/>
    <property type="match status" value="1"/>
</dbReference>
<evidence type="ECO:0000256" key="7">
    <source>
        <dbReference type="ARBA" id="ARBA00023209"/>
    </source>
</evidence>
<feature type="domain" description="Glycerol-3-phosphate dehydrogenase NAD-dependent N-terminal" evidence="18">
    <location>
        <begin position="4"/>
        <end position="159"/>
    </location>
</feature>
<dbReference type="GO" id="GO:0046168">
    <property type="term" value="P:glycerol-3-phosphate catabolic process"/>
    <property type="evidence" value="ECO:0007669"/>
    <property type="project" value="InterPro"/>
</dbReference>
<dbReference type="NCBIfam" id="NF000940">
    <property type="entry name" value="PRK00094.1-2"/>
    <property type="match status" value="1"/>
</dbReference>
<dbReference type="Gene3D" id="3.40.50.720">
    <property type="entry name" value="NAD(P)-binding Rossmann-like Domain"/>
    <property type="match status" value="1"/>
</dbReference>
<evidence type="ECO:0000259" key="19">
    <source>
        <dbReference type="Pfam" id="PF07479"/>
    </source>
</evidence>
<comment type="catalytic activity">
    <reaction evidence="9">
        <text>sn-glycerol 3-phosphate + NADP(+) = dihydroxyacetone phosphate + NADPH + H(+)</text>
        <dbReference type="Rhea" id="RHEA:11096"/>
        <dbReference type="ChEBI" id="CHEBI:15378"/>
        <dbReference type="ChEBI" id="CHEBI:57597"/>
        <dbReference type="ChEBI" id="CHEBI:57642"/>
        <dbReference type="ChEBI" id="CHEBI:57783"/>
        <dbReference type="ChEBI" id="CHEBI:58349"/>
        <dbReference type="EC" id="1.1.1.94"/>
    </reaction>
    <physiologicalReaction direction="right-to-left" evidence="9">
        <dbReference type="Rhea" id="RHEA:11098"/>
    </physiologicalReaction>
</comment>
<feature type="binding site" evidence="16">
    <location>
        <position position="255"/>
    </location>
    <ligand>
        <name>NAD(+)</name>
        <dbReference type="ChEBI" id="CHEBI:57540"/>
    </ligand>
</feature>
<dbReference type="HAMAP" id="MF_00394">
    <property type="entry name" value="NAD_Glyc3P_dehydrog"/>
    <property type="match status" value="1"/>
</dbReference>
<dbReference type="UniPathway" id="UPA00940"/>
<keyword evidence="13" id="KW-0963">Cytoplasm</keyword>
<dbReference type="InterPro" id="IPR036291">
    <property type="entry name" value="NAD(P)-bd_dom_sf"/>
</dbReference>
<evidence type="ECO:0000256" key="8">
    <source>
        <dbReference type="ARBA" id="ARBA00023264"/>
    </source>
</evidence>
<organism evidence="20 21">
    <name type="scientific">Corynebacterium bovis</name>
    <dbReference type="NCBI Taxonomy" id="36808"/>
    <lineage>
        <taxon>Bacteria</taxon>
        <taxon>Bacillati</taxon>
        <taxon>Actinomycetota</taxon>
        <taxon>Actinomycetes</taxon>
        <taxon>Mycobacteriales</taxon>
        <taxon>Corynebacteriaceae</taxon>
        <taxon>Corynebacterium</taxon>
    </lineage>
</organism>
<feature type="binding site" evidence="13">
    <location>
        <position position="256"/>
    </location>
    <ligand>
        <name>sn-glycerol 3-phosphate</name>
        <dbReference type="ChEBI" id="CHEBI:57597"/>
    </ligand>
</feature>
<dbReference type="GO" id="GO:0008654">
    <property type="term" value="P:phospholipid biosynthetic process"/>
    <property type="evidence" value="ECO:0007669"/>
    <property type="project" value="UniProtKB-KW"/>
</dbReference>
<dbReference type="Pfam" id="PF01210">
    <property type="entry name" value="NAD_Gly3P_dh_N"/>
    <property type="match status" value="1"/>
</dbReference>
<feature type="binding site" evidence="13">
    <location>
        <position position="255"/>
    </location>
    <ligand>
        <name>NADPH</name>
        <dbReference type="ChEBI" id="CHEBI:57783"/>
    </ligand>
</feature>
<evidence type="ECO:0000313" key="21">
    <source>
        <dbReference type="Proteomes" id="UP000278422"/>
    </source>
</evidence>
<dbReference type="GO" id="GO:0141153">
    <property type="term" value="F:glycerol-3-phosphate dehydrogenase (NADP+) activity"/>
    <property type="evidence" value="ECO:0007669"/>
    <property type="project" value="RHEA"/>
</dbReference>
<dbReference type="Proteomes" id="UP000278422">
    <property type="component" value="Unassembled WGS sequence"/>
</dbReference>
<dbReference type="GO" id="GO:0046167">
    <property type="term" value="P:glycerol-3-phosphate biosynthetic process"/>
    <property type="evidence" value="ECO:0007669"/>
    <property type="project" value="UniProtKB-UniRule"/>
</dbReference>
<evidence type="ECO:0000256" key="13">
    <source>
        <dbReference type="HAMAP-Rule" id="MF_00394"/>
    </source>
</evidence>
<evidence type="ECO:0000256" key="15">
    <source>
        <dbReference type="PIRSR" id="PIRSR000114-2"/>
    </source>
</evidence>
<evidence type="ECO:0000256" key="9">
    <source>
        <dbReference type="ARBA" id="ARBA00052716"/>
    </source>
</evidence>
<keyword evidence="2 13" id="KW-0444">Lipid biosynthesis</keyword>
<dbReference type="PANTHER" id="PTHR11728">
    <property type="entry name" value="GLYCEROL-3-PHOSPHATE DEHYDROGENASE"/>
    <property type="match status" value="1"/>
</dbReference>
<dbReference type="InterPro" id="IPR006168">
    <property type="entry name" value="G3P_DH_NAD-dep"/>
</dbReference>
<dbReference type="InterPro" id="IPR006109">
    <property type="entry name" value="G3P_DH_NAD-dep_C"/>
</dbReference>
<feature type="binding site" evidence="13">
    <location>
        <position position="136"/>
    </location>
    <ligand>
        <name>sn-glycerol 3-phosphate</name>
        <dbReference type="ChEBI" id="CHEBI:57597"/>
    </ligand>
</feature>
<feature type="binding site" evidence="15">
    <location>
        <position position="106"/>
    </location>
    <ligand>
        <name>substrate</name>
    </ligand>
</feature>
<keyword evidence="8 13" id="KW-1208">Phospholipid metabolism</keyword>
<keyword evidence="21" id="KW-1185">Reference proteome</keyword>
<dbReference type="EMBL" id="PQNQ01000009">
    <property type="protein sequence ID" value="RRQ04407.1"/>
    <property type="molecule type" value="Genomic_DNA"/>
</dbReference>
<keyword evidence="3 13" id="KW-0521">NADP</keyword>
<keyword evidence="6 13" id="KW-0443">Lipid metabolism</keyword>
<keyword evidence="13" id="KW-0547">Nucleotide-binding</keyword>
<dbReference type="AlphaFoldDB" id="A0A3R8R5M4"/>